<organism evidence="3 4">
    <name type="scientific">Funneliformis caledonium</name>
    <dbReference type="NCBI Taxonomy" id="1117310"/>
    <lineage>
        <taxon>Eukaryota</taxon>
        <taxon>Fungi</taxon>
        <taxon>Fungi incertae sedis</taxon>
        <taxon>Mucoromycota</taxon>
        <taxon>Glomeromycotina</taxon>
        <taxon>Glomeromycetes</taxon>
        <taxon>Glomerales</taxon>
        <taxon>Glomeraceae</taxon>
        <taxon>Funneliformis</taxon>
    </lineage>
</organism>
<protein>
    <submittedName>
        <fullName evidence="3">6747_t:CDS:1</fullName>
    </submittedName>
</protein>
<evidence type="ECO:0000256" key="1">
    <source>
        <dbReference type="SAM" id="Coils"/>
    </source>
</evidence>
<sequence length="377" mass="43054">MSSNKVHDYFKRKSEEWSLIGFLTESEEESFRLKIDLYLRGLKNIINHEEGNRKEKAQSIVEKPISLPDASSQLAFPALDSLGAGNQLACLTFGWDRKSDEPQSDRVLARNWENEQARQIHFHQQTFLGHGSIHGSSIHGSIHGTVNGTITGGTFVAGSKREQEGVQDERNDKTKRTKIDEFFFPVIHSSPNVTLEPQGHKNDCTEEDLEENLLQENLEAVFDRKLIINNICIRSSIEKWRESSKYVEEIHKQDLMRYNIIDTTSSSATEARKLFKEHCDNVISTIERFLTSSPDATQLASASTSVSASSDQDTEQDTYQSTEHDGKAKEVEQYLTKISKNVNNAKKLREVVKRERAKLRTNDNVKWKRRALELMKI</sequence>
<feature type="coiled-coil region" evidence="1">
    <location>
        <begin position="335"/>
        <end position="362"/>
    </location>
</feature>
<dbReference type="AlphaFoldDB" id="A0A9N9IMF8"/>
<gene>
    <name evidence="3" type="ORF">FCALED_LOCUS15791</name>
</gene>
<dbReference type="Proteomes" id="UP000789570">
    <property type="component" value="Unassembled WGS sequence"/>
</dbReference>
<reference evidence="3" key="1">
    <citation type="submission" date="2021-06" db="EMBL/GenBank/DDBJ databases">
        <authorList>
            <person name="Kallberg Y."/>
            <person name="Tangrot J."/>
            <person name="Rosling A."/>
        </authorList>
    </citation>
    <scope>NUCLEOTIDE SEQUENCE</scope>
    <source>
        <strain evidence="3">UK204</strain>
    </source>
</reference>
<feature type="non-terminal residue" evidence="3">
    <location>
        <position position="377"/>
    </location>
</feature>
<dbReference type="EMBL" id="CAJVPQ010015697">
    <property type="protein sequence ID" value="CAG8743451.1"/>
    <property type="molecule type" value="Genomic_DNA"/>
</dbReference>
<feature type="compositionally biased region" description="Low complexity" evidence="2">
    <location>
        <begin position="300"/>
        <end position="310"/>
    </location>
</feature>
<dbReference type="OrthoDB" id="2443197at2759"/>
<feature type="region of interest" description="Disordered" evidence="2">
    <location>
        <begin position="300"/>
        <end position="327"/>
    </location>
</feature>
<keyword evidence="1" id="KW-0175">Coiled coil</keyword>
<evidence type="ECO:0000313" key="4">
    <source>
        <dbReference type="Proteomes" id="UP000789570"/>
    </source>
</evidence>
<evidence type="ECO:0000256" key="2">
    <source>
        <dbReference type="SAM" id="MobiDB-lite"/>
    </source>
</evidence>
<comment type="caution">
    <text evidence="3">The sequence shown here is derived from an EMBL/GenBank/DDBJ whole genome shotgun (WGS) entry which is preliminary data.</text>
</comment>
<evidence type="ECO:0000313" key="3">
    <source>
        <dbReference type="EMBL" id="CAG8743451.1"/>
    </source>
</evidence>
<accession>A0A9N9IMF8</accession>
<proteinExistence type="predicted"/>
<name>A0A9N9IMF8_9GLOM</name>
<keyword evidence="4" id="KW-1185">Reference proteome</keyword>